<dbReference type="GO" id="GO:0003700">
    <property type="term" value="F:DNA-binding transcription factor activity"/>
    <property type="evidence" value="ECO:0007669"/>
    <property type="project" value="InterPro"/>
</dbReference>
<keyword evidence="1" id="KW-0805">Transcription regulation</keyword>
<protein>
    <submittedName>
        <fullName evidence="5">Winged helix-turn-helix transcriptional regulator</fullName>
    </submittedName>
</protein>
<dbReference type="Proteomes" id="UP000515823">
    <property type="component" value="Chromosome"/>
</dbReference>
<evidence type="ECO:0000313" key="6">
    <source>
        <dbReference type="Proteomes" id="UP000515823"/>
    </source>
</evidence>
<dbReference type="PROSITE" id="PS50987">
    <property type="entry name" value="HTH_ARSR_2"/>
    <property type="match status" value="1"/>
</dbReference>
<keyword evidence="6" id="KW-1185">Reference proteome</keyword>
<dbReference type="InterPro" id="IPR001845">
    <property type="entry name" value="HTH_ArsR_DNA-bd_dom"/>
</dbReference>
<dbReference type="PANTHER" id="PTHR33154">
    <property type="entry name" value="TRANSCRIPTIONAL REGULATOR, ARSR FAMILY"/>
    <property type="match status" value="1"/>
</dbReference>
<reference evidence="5 6" key="1">
    <citation type="submission" date="2020-08" db="EMBL/GenBank/DDBJ databases">
        <authorList>
            <person name="Liu C."/>
            <person name="Sun Q."/>
        </authorList>
    </citation>
    <scope>NUCLEOTIDE SEQUENCE [LARGE SCALE GENOMIC DNA]</scope>
    <source>
        <strain evidence="5 6">NSJ-38</strain>
    </source>
</reference>
<dbReference type="InterPro" id="IPR051081">
    <property type="entry name" value="HTH_MetalResp_TranReg"/>
</dbReference>
<dbReference type="KEGG" id="qdo:H9Q78_10670"/>
<dbReference type="EMBL" id="CP060634">
    <property type="protein sequence ID" value="QNM04905.1"/>
    <property type="molecule type" value="Genomic_DNA"/>
</dbReference>
<dbReference type="SMART" id="SM00418">
    <property type="entry name" value="HTH_ARSR"/>
    <property type="match status" value="1"/>
</dbReference>
<dbReference type="Gene3D" id="1.10.10.10">
    <property type="entry name" value="Winged helix-like DNA-binding domain superfamily/Winged helix DNA-binding domain"/>
    <property type="match status" value="1"/>
</dbReference>
<dbReference type="InterPro" id="IPR036390">
    <property type="entry name" value="WH_DNA-bd_sf"/>
</dbReference>
<dbReference type="InterPro" id="IPR000485">
    <property type="entry name" value="AsnC-type_HTH_dom"/>
</dbReference>
<evidence type="ECO:0000313" key="5">
    <source>
        <dbReference type="EMBL" id="QNM04905.1"/>
    </source>
</evidence>
<dbReference type="GO" id="GO:0043565">
    <property type="term" value="F:sequence-specific DNA binding"/>
    <property type="evidence" value="ECO:0007669"/>
    <property type="project" value="InterPro"/>
</dbReference>
<keyword evidence="3" id="KW-0804">Transcription</keyword>
<evidence type="ECO:0000256" key="1">
    <source>
        <dbReference type="ARBA" id="ARBA00023015"/>
    </source>
</evidence>
<dbReference type="PANTHER" id="PTHR33154:SF33">
    <property type="entry name" value="TRANSCRIPTIONAL REPRESSOR SDPR"/>
    <property type="match status" value="1"/>
</dbReference>
<feature type="domain" description="HTH arsR-type" evidence="4">
    <location>
        <begin position="2"/>
        <end position="101"/>
    </location>
</feature>
<sequence length="301" mass="33875">MIYYDKLQEALPLFQALDSEIRLRILELLMENRKMNMNEIARAVGLSNAAISVHMKKLSAAGVISISSVAGKRGTQKVCYLNEDTILIKLAEEFPGRESYDTEFNVGCYSNYQVTPTCGLSSHDQIIGALDQPQFFASPKRFQADILWFTQGFVEYLIPNYLNGGQTLDEIQISFEISSEAPGFCDVWPSDIYFYLNGTELGYWTCPGDFGERAGRLNPEWWPRVNQYGLLKLLTVNQLGTFIDGLPLNDVTIQDIKTDTAAGFLFRIAVPEHAKHIGGLTLYGTHFGNYSQGIRVKILYH</sequence>
<dbReference type="RefSeq" id="WP_249301659.1">
    <property type="nucleotide sequence ID" value="NZ_CP060634.1"/>
</dbReference>
<dbReference type="PRINTS" id="PR00033">
    <property type="entry name" value="HTHASNC"/>
</dbReference>
<keyword evidence="2" id="KW-0238">DNA-binding</keyword>
<accession>A0A7G9G273</accession>
<dbReference type="CDD" id="cd00090">
    <property type="entry name" value="HTH_ARSR"/>
    <property type="match status" value="1"/>
</dbReference>
<gene>
    <name evidence="5" type="ORF">H9Q78_10670</name>
</gene>
<dbReference type="InterPro" id="IPR011991">
    <property type="entry name" value="ArsR-like_HTH"/>
</dbReference>
<evidence type="ECO:0000256" key="3">
    <source>
        <dbReference type="ARBA" id="ARBA00023163"/>
    </source>
</evidence>
<evidence type="ECO:0000259" key="4">
    <source>
        <dbReference type="PROSITE" id="PS50987"/>
    </source>
</evidence>
<dbReference type="Pfam" id="PF13412">
    <property type="entry name" value="HTH_24"/>
    <property type="match status" value="1"/>
</dbReference>
<proteinExistence type="predicted"/>
<name>A0A7G9G273_9FIRM</name>
<dbReference type="AlphaFoldDB" id="A0A7G9G273"/>
<dbReference type="InterPro" id="IPR036388">
    <property type="entry name" value="WH-like_DNA-bd_sf"/>
</dbReference>
<evidence type="ECO:0000256" key="2">
    <source>
        <dbReference type="ARBA" id="ARBA00023125"/>
    </source>
</evidence>
<dbReference type="SUPFAM" id="SSF46785">
    <property type="entry name" value="Winged helix' DNA-binding domain"/>
    <property type="match status" value="1"/>
</dbReference>
<organism evidence="5 6">
    <name type="scientific">Qiania dongpingensis</name>
    <dbReference type="NCBI Taxonomy" id="2763669"/>
    <lineage>
        <taxon>Bacteria</taxon>
        <taxon>Bacillati</taxon>
        <taxon>Bacillota</taxon>
        <taxon>Clostridia</taxon>
        <taxon>Lachnospirales</taxon>
        <taxon>Lachnospiraceae</taxon>
        <taxon>Qiania</taxon>
    </lineage>
</organism>